<gene>
    <name evidence="1" type="ORF">HKK74_29655</name>
</gene>
<accession>A0ABR7LXN9</accession>
<sequence length="280" mass="29164">MTAPQRPSPGARRRETDERAAAAADRAAVLRALHRPGDPLVLPNVWDAASARAVEAAGFPAVATSSAAVAEVLGHSDGEATPVEEMLDAIARIVRAVSTPVTADLERGYGMAPAELVERLFATGAVGCNLEDSVPGTGTLVDAGRQTDFIAEIRDAAREAGVDVVLNARIDTFIHGTGTPAERLAEAIRRARLYVAAGADCVFPIFVTEPDAIRELVQQAGGPVNILFVPATPPLAELAALGVARVSFGAGTHRAVQAHLAGMLTRIASGADPYSRLEER</sequence>
<dbReference type="SUPFAM" id="SSF51621">
    <property type="entry name" value="Phosphoenolpyruvate/pyruvate domain"/>
    <property type="match status" value="1"/>
</dbReference>
<dbReference type="GO" id="GO:0016829">
    <property type="term" value="F:lyase activity"/>
    <property type="evidence" value="ECO:0007669"/>
    <property type="project" value="UniProtKB-KW"/>
</dbReference>
<dbReference type="RefSeq" id="WP_187246671.1">
    <property type="nucleotide sequence ID" value="NZ_BAAAOK010000001.1"/>
</dbReference>
<evidence type="ECO:0000313" key="1">
    <source>
        <dbReference type="EMBL" id="MBC6469625.1"/>
    </source>
</evidence>
<keyword evidence="1" id="KW-0456">Lyase</keyword>
<comment type="caution">
    <text evidence="1">The sequence shown here is derived from an EMBL/GenBank/DDBJ whole genome shotgun (WGS) entry which is preliminary data.</text>
</comment>
<organism evidence="1 2">
    <name type="scientific">Actinomadura alba</name>
    <dbReference type="NCBI Taxonomy" id="406431"/>
    <lineage>
        <taxon>Bacteria</taxon>
        <taxon>Bacillati</taxon>
        <taxon>Actinomycetota</taxon>
        <taxon>Actinomycetes</taxon>
        <taxon>Streptosporangiales</taxon>
        <taxon>Thermomonosporaceae</taxon>
        <taxon>Actinomadura</taxon>
    </lineage>
</organism>
<proteinExistence type="predicted"/>
<dbReference type="EMBL" id="JABVEC010000029">
    <property type="protein sequence ID" value="MBC6469625.1"/>
    <property type="molecule type" value="Genomic_DNA"/>
</dbReference>
<dbReference type="CDD" id="cd00377">
    <property type="entry name" value="ICL_PEPM"/>
    <property type="match status" value="1"/>
</dbReference>
<dbReference type="PANTHER" id="PTHR42905">
    <property type="entry name" value="PHOSPHOENOLPYRUVATE CARBOXYLASE"/>
    <property type="match status" value="1"/>
</dbReference>
<dbReference type="Pfam" id="PF13714">
    <property type="entry name" value="PEP_mutase"/>
    <property type="match status" value="1"/>
</dbReference>
<dbReference type="InterPro" id="IPR015813">
    <property type="entry name" value="Pyrv/PenolPyrv_kinase-like_dom"/>
</dbReference>
<evidence type="ECO:0000313" key="2">
    <source>
        <dbReference type="Proteomes" id="UP000805614"/>
    </source>
</evidence>
<dbReference type="InterPro" id="IPR040442">
    <property type="entry name" value="Pyrv_kinase-like_dom_sf"/>
</dbReference>
<name>A0ABR7LXN9_9ACTN</name>
<dbReference type="Proteomes" id="UP000805614">
    <property type="component" value="Unassembled WGS sequence"/>
</dbReference>
<dbReference type="PANTHER" id="PTHR42905:SF16">
    <property type="entry name" value="CARBOXYPHOSPHONOENOLPYRUVATE PHOSPHONOMUTASE-LIKE PROTEIN (AFU_ORTHOLOGUE AFUA_5G07230)"/>
    <property type="match status" value="1"/>
</dbReference>
<reference evidence="1 2" key="1">
    <citation type="submission" date="2020-06" db="EMBL/GenBank/DDBJ databases">
        <title>Actinomadura xiongansis sp. nov., isolated from soil of Baiyangdian.</title>
        <authorList>
            <person name="Zhang X."/>
        </authorList>
    </citation>
    <scope>NUCLEOTIDE SEQUENCE [LARGE SCALE GENOMIC DNA]</scope>
    <source>
        <strain evidence="1 2">HBUM206468</strain>
    </source>
</reference>
<keyword evidence="2" id="KW-1185">Reference proteome</keyword>
<protein>
    <submittedName>
        <fullName evidence="1">Isocitrate lyase/phosphoenolpyruvate mutase family protein</fullName>
    </submittedName>
</protein>
<dbReference type="InterPro" id="IPR039556">
    <property type="entry name" value="ICL/PEPM"/>
</dbReference>
<dbReference type="Gene3D" id="3.20.20.60">
    <property type="entry name" value="Phosphoenolpyruvate-binding domains"/>
    <property type="match status" value="1"/>
</dbReference>